<feature type="signal peptide" evidence="1">
    <location>
        <begin position="1"/>
        <end position="24"/>
    </location>
</feature>
<accession>A0AAE0F377</accession>
<evidence type="ECO:0008006" key="4">
    <source>
        <dbReference type="Google" id="ProtNLM"/>
    </source>
</evidence>
<keyword evidence="3" id="KW-1185">Reference proteome</keyword>
<gene>
    <name evidence="2" type="ORF">CYMTET_40194</name>
</gene>
<keyword evidence="1" id="KW-0732">Signal</keyword>
<protein>
    <recommendedName>
        <fullName evidence="4">Apple domain-containing protein</fullName>
    </recommendedName>
</protein>
<dbReference type="AlphaFoldDB" id="A0AAE0F377"/>
<dbReference type="EMBL" id="LGRX02026731">
    <property type="protein sequence ID" value="KAK3250416.1"/>
    <property type="molecule type" value="Genomic_DNA"/>
</dbReference>
<evidence type="ECO:0000313" key="2">
    <source>
        <dbReference type="EMBL" id="KAK3250416.1"/>
    </source>
</evidence>
<dbReference type="Proteomes" id="UP001190700">
    <property type="component" value="Unassembled WGS sequence"/>
</dbReference>
<reference evidence="2 3" key="1">
    <citation type="journal article" date="2015" name="Genome Biol. Evol.">
        <title>Comparative Genomics of a Bacterivorous Green Alga Reveals Evolutionary Causalities and Consequences of Phago-Mixotrophic Mode of Nutrition.</title>
        <authorList>
            <person name="Burns J.A."/>
            <person name="Paasch A."/>
            <person name="Narechania A."/>
            <person name="Kim E."/>
        </authorList>
    </citation>
    <scope>NUCLEOTIDE SEQUENCE [LARGE SCALE GENOMIC DNA]</scope>
    <source>
        <strain evidence="2 3">PLY_AMNH</strain>
    </source>
</reference>
<evidence type="ECO:0000313" key="3">
    <source>
        <dbReference type="Proteomes" id="UP001190700"/>
    </source>
</evidence>
<feature type="chain" id="PRO_5041955128" description="Apple domain-containing protein" evidence="1">
    <location>
        <begin position="25"/>
        <end position="159"/>
    </location>
</feature>
<comment type="caution">
    <text evidence="2">The sequence shown here is derived from an EMBL/GenBank/DDBJ whole genome shotgun (WGS) entry which is preliminary data.</text>
</comment>
<sequence>MRFQIVRLALYHCTLLTFVIRARAARYEERGYGPCYAHHANSTYTLNDDAELSRSPTCAVTATAETPPEEDISFVDCRDACSHTSACAAYYHEGRTCMLSMHNATATVTCAAWECVPATCYVRLKPAAANFDPEAHRVYAGILQSPSFFHSRACYVKAE</sequence>
<name>A0AAE0F377_9CHLO</name>
<evidence type="ECO:0000256" key="1">
    <source>
        <dbReference type="SAM" id="SignalP"/>
    </source>
</evidence>
<proteinExistence type="predicted"/>
<organism evidence="2 3">
    <name type="scientific">Cymbomonas tetramitiformis</name>
    <dbReference type="NCBI Taxonomy" id="36881"/>
    <lineage>
        <taxon>Eukaryota</taxon>
        <taxon>Viridiplantae</taxon>
        <taxon>Chlorophyta</taxon>
        <taxon>Pyramimonadophyceae</taxon>
        <taxon>Pyramimonadales</taxon>
        <taxon>Pyramimonadaceae</taxon>
        <taxon>Cymbomonas</taxon>
    </lineage>
</organism>